<evidence type="ECO:0008006" key="6">
    <source>
        <dbReference type="Google" id="ProtNLM"/>
    </source>
</evidence>
<dbReference type="Proteomes" id="UP000597762">
    <property type="component" value="Unassembled WGS sequence"/>
</dbReference>
<gene>
    <name evidence="4" type="ORF">SPHA_13046</name>
</gene>
<feature type="transmembrane region" description="Helical" evidence="2">
    <location>
        <begin position="1058"/>
        <end position="1082"/>
    </location>
</feature>
<comment type="caution">
    <text evidence="4">The sequence shown here is derived from an EMBL/GenBank/DDBJ whole genome shotgun (WGS) entry which is preliminary data.</text>
</comment>
<evidence type="ECO:0000313" key="4">
    <source>
        <dbReference type="EMBL" id="CAE1174190.1"/>
    </source>
</evidence>
<name>A0A812B8R3_ACAPH</name>
<dbReference type="PANTHER" id="PTHR43037">
    <property type="entry name" value="UNNAMED PRODUCT-RELATED"/>
    <property type="match status" value="1"/>
</dbReference>
<sequence length="1086" mass="121524">MANKKSVLWLILFSCLAFLCTNASKNKKKETAKILEFIENERTRIHNKKASSCNLNSPTLKAITNFRLLEPQSDNTILCHLKFLEASPTEGFVWSSLGHIYSQKSPSLASQTNFCFKQAAKLSAKSSLAVSEWHFIGPFVIGKMELDGDPLEAFGGIQNVSLYRLSKKVKYYSEMVPGGEVKWKIYRHLGEFLIRISPELQWNDLVGSLGSMGITEWQGWAVGEIAINEKEQTVVLQCHGITTIYIDHVPLVGDVYHRDHLMVSISLSRGIHVLYAKVRAKVNANFKCVFKTVGASFDVFSPTMIPDLVEGYLFSKYFSIPVANFHGSKWLKNIGVSLVSQSYGQPFSLEVTEKRNVAPGQIFPIVVRIDSTDDRLTSGCYPNGIDFVLEISTSEGQIEAAPINLRCRKLDQTFLFSFLDHDGSVQQGAAIAPIGDCPANLCSVLLTLHGTSVPAQNQADSYKRMVGHEFQFGLEGIWLLAPTRHGAHNWEGPGALTAMTALNRLAEIVQPLTWLKNKISTQHVIFTGHSMGGHGAWHLGTHFPDRALGVISLAGWIKKEEYGDSNLFFRHDISTSHTDPVVKALMEATIAENDADRHIQNLKGIPVLARIGANDRTVHPYFARRMYRLLEELRTNVNYTELPGKEHWWWDTWSTNDGGAVHDKQLRKFSATYGIIPGHSSVSEDSCSADSDHCFDSADDVSPYLGNRKHQLSVPDSYTLVVNNPAIGESIHGVHIIQQITPMRTSTVEIQLFKDSVRLQTANVRKFQLVKCANQATEWTTTSIIVDNDFVVPPEFVKKMIASPGNWLICREKGEWKTCPGDLKLERGPHNYGPARRVAEKPFVIIAGTQGSSHMNQLLLHLAVYVANLFWITSDTQAPIVRDADISLEKIKNKNVIIIGGPKENSLTSSFLSFIPIKIQDDSLILEKCHFRHPQTGVLSLAPNGKNHLALLLFGNSQNALLDVISLATPTIPPMSRSPFSNLVPDFMITGPDFRLKGPGDFQCANVVLTCSCLFLHLIFFFHSFVLSPFVFFLSFSFFLFPPFFIIFLFFSFLHFNFFSVIIIFHSCFFSLTFSIFVLLLFPSYF</sequence>
<evidence type="ECO:0000313" key="5">
    <source>
        <dbReference type="Proteomes" id="UP000597762"/>
    </source>
</evidence>
<dbReference type="EMBL" id="CAHIKZ030000435">
    <property type="protein sequence ID" value="CAE1174190.1"/>
    <property type="molecule type" value="Genomic_DNA"/>
</dbReference>
<keyword evidence="5" id="KW-1185">Reference proteome</keyword>
<evidence type="ECO:0000256" key="1">
    <source>
        <dbReference type="ARBA" id="ARBA00022729"/>
    </source>
</evidence>
<dbReference type="InterPro" id="IPR029058">
    <property type="entry name" value="AB_hydrolase_fold"/>
</dbReference>
<proteinExistence type="predicted"/>
<keyword evidence="2" id="KW-1133">Transmembrane helix</keyword>
<keyword evidence="2" id="KW-0472">Membrane</keyword>
<feature type="signal peptide" evidence="3">
    <location>
        <begin position="1"/>
        <end position="23"/>
    </location>
</feature>
<feature type="transmembrane region" description="Helical" evidence="2">
    <location>
        <begin position="1005"/>
        <end position="1023"/>
    </location>
</feature>
<evidence type="ECO:0000256" key="3">
    <source>
        <dbReference type="SAM" id="SignalP"/>
    </source>
</evidence>
<dbReference type="InterPro" id="IPR050955">
    <property type="entry name" value="Plant_Biomass_Hydrol_Est"/>
</dbReference>
<accession>A0A812B8R3</accession>
<dbReference type="Gene3D" id="3.40.50.1820">
    <property type="entry name" value="alpha/beta hydrolase"/>
    <property type="match status" value="1"/>
</dbReference>
<keyword evidence="1 3" id="KW-0732">Signal</keyword>
<keyword evidence="2" id="KW-0812">Transmembrane</keyword>
<dbReference type="AlphaFoldDB" id="A0A812B8R3"/>
<evidence type="ECO:0000256" key="2">
    <source>
        <dbReference type="SAM" id="Phobius"/>
    </source>
</evidence>
<dbReference type="OrthoDB" id="449091at2759"/>
<organism evidence="4 5">
    <name type="scientific">Acanthosepion pharaonis</name>
    <name type="common">Pharaoh cuttlefish</name>
    <name type="synonym">Sepia pharaonis</name>
    <dbReference type="NCBI Taxonomy" id="158019"/>
    <lineage>
        <taxon>Eukaryota</taxon>
        <taxon>Metazoa</taxon>
        <taxon>Spiralia</taxon>
        <taxon>Lophotrochozoa</taxon>
        <taxon>Mollusca</taxon>
        <taxon>Cephalopoda</taxon>
        <taxon>Coleoidea</taxon>
        <taxon>Decapodiformes</taxon>
        <taxon>Sepiida</taxon>
        <taxon>Sepiina</taxon>
        <taxon>Sepiidae</taxon>
        <taxon>Acanthosepion</taxon>
    </lineage>
</organism>
<feature type="transmembrane region" description="Helical" evidence="2">
    <location>
        <begin position="1030"/>
        <end position="1052"/>
    </location>
</feature>
<reference evidence="4" key="1">
    <citation type="submission" date="2021-01" db="EMBL/GenBank/DDBJ databases">
        <authorList>
            <person name="Li R."/>
            <person name="Bekaert M."/>
        </authorList>
    </citation>
    <scope>NUCLEOTIDE SEQUENCE</scope>
    <source>
        <strain evidence="4">Farmed</strain>
    </source>
</reference>
<dbReference type="PANTHER" id="PTHR43037:SF4">
    <property type="entry name" value="PEPTIDASE S9 PROLYL OLIGOPEPTIDASE CATALYTIC DOMAIN-CONTAINING PROTEIN"/>
    <property type="match status" value="1"/>
</dbReference>
<dbReference type="SUPFAM" id="SSF53474">
    <property type="entry name" value="alpha/beta-Hydrolases"/>
    <property type="match status" value="1"/>
</dbReference>
<feature type="chain" id="PRO_5032896564" description="Peptidase S9 prolyl oligopeptidase catalytic domain-containing protein" evidence="3">
    <location>
        <begin position="24"/>
        <end position="1086"/>
    </location>
</feature>
<protein>
    <recommendedName>
        <fullName evidence="6">Peptidase S9 prolyl oligopeptidase catalytic domain-containing protein</fullName>
    </recommendedName>
</protein>